<evidence type="ECO:0000313" key="11">
    <source>
        <dbReference type="Proteomes" id="UP000631114"/>
    </source>
</evidence>
<evidence type="ECO:0000256" key="3">
    <source>
        <dbReference type="ARBA" id="ARBA00011489"/>
    </source>
</evidence>
<evidence type="ECO:0000313" key="10">
    <source>
        <dbReference type="EMBL" id="KAF9621790.1"/>
    </source>
</evidence>
<feature type="transmembrane region" description="Helical" evidence="8">
    <location>
        <begin position="169"/>
        <end position="193"/>
    </location>
</feature>
<feature type="transmembrane region" description="Helical" evidence="8">
    <location>
        <begin position="87"/>
        <end position="108"/>
    </location>
</feature>
<dbReference type="InterPro" id="IPR006702">
    <property type="entry name" value="CASP_dom"/>
</dbReference>
<evidence type="ECO:0000256" key="8">
    <source>
        <dbReference type="RuleBase" id="RU361233"/>
    </source>
</evidence>
<keyword evidence="5 8" id="KW-0812">Transmembrane</keyword>
<proteinExistence type="inferred from homology"/>
<dbReference type="InterPro" id="IPR044173">
    <property type="entry name" value="CASPL"/>
</dbReference>
<keyword evidence="11" id="KW-1185">Reference proteome</keyword>
<protein>
    <recommendedName>
        <fullName evidence="8">CASP-like protein</fullName>
    </recommendedName>
</protein>
<comment type="caution">
    <text evidence="10">The sequence shown here is derived from an EMBL/GenBank/DDBJ whole genome shotgun (WGS) entry which is preliminary data.</text>
</comment>
<dbReference type="NCBIfam" id="TIGR01569">
    <property type="entry name" value="A_tha_TIGR01569"/>
    <property type="match status" value="1"/>
</dbReference>
<feature type="domain" description="Casparian strip membrane protein" evidence="9">
    <location>
        <begin position="33"/>
        <end position="182"/>
    </location>
</feature>
<dbReference type="PANTHER" id="PTHR36488:SF8">
    <property type="entry name" value="CASP-LIKE PROTEIN 1U1"/>
    <property type="match status" value="1"/>
</dbReference>
<keyword evidence="6 8" id="KW-1133">Transmembrane helix</keyword>
<comment type="subcellular location">
    <subcellularLocation>
        <location evidence="1 8">Cell membrane</location>
        <topology evidence="1 8">Multi-pass membrane protein</topology>
    </subcellularLocation>
</comment>
<dbReference type="AlphaFoldDB" id="A0A835M769"/>
<evidence type="ECO:0000256" key="2">
    <source>
        <dbReference type="ARBA" id="ARBA00007651"/>
    </source>
</evidence>
<keyword evidence="4 8" id="KW-1003">Cell membrane</keyword>
<reference evidence="10 11" key="1">
    <citation type="submission" date="2020-10" db="EMBL/GenBank/DDBJ databases">
        <title>The Coptis chinensis genome and diversification of protoberbering-type alkaloids.</title>
        <authorList>
            <person name="Wang B."/>
            <person name="Shu S."/>
            <person name="Song C."/>
            <person name="Liu Y."/>
        </authorList>
    </citation>
    <scope>NUCLEOTIDE SEQUENCE [LARGE SCALE GENOMIC DNA]</scope>
    <source>
        <strain evidence="10">HL-2020</strain>
        <tissue evidence="10">Leaf</tissue>
    </source>
</reference>
<evidence type="ECO:0000256" key="7">
    <source>
        <dbReference type="ARBA" id="ARBA00023136"/>
    </source>
</evidence>
<sequence>MEASTFNKPSVDGTERIERGTGDHVATANPNTINSSDFLLRLLAIVLLFLAIILLAASKQTKTGVVTGNLVVLNVEIVAKWQYLSALVYFMVVNVIAFAYSIVYLVLSLTKITKSKGLKLIFIVLDLVMLVLMFTANGAAIDSSVLLYNGNSKVGWTKICNLFGHSCRLVAASISMSMIGSLSFLLLIILSIVNPHR</sequence>
<evidence type="ECO:0000256" key="1">
    <source>
        <dbReference type="ARBA" id="ARBA00004651"/>
    </source>
</evidence>
<comment type="subunit">
    <text evidence="3 8">Homodimer and heterodimers.</text>
</comment>
<feature type="transmembrane region" description="Helical" evidence="8">
    <location>
        <begin position="38"/>
        <end position="57"/>
    </location>
</feature>
<gene>
    <name evidence="10" type="ORF">IFM89_028228</name>
</gene>
<dbReference type="OrthoDB" id="1898688at2759"/>
<keyword evidence="7 8" id="KW-0472">Membrane</keyword>
<dbReference type="Pfam" id="PF04535">
    <property type="entry name" value="CASP_dom"/>
    <property type="match status" value="1"/>
</dbReference>
<evidence type="ECO:0000259" key="9">
    <source>
        <dbReference type="Pfam" id="PF04535"/>
    </source>
</evidence>
<comment type="similarity">
    <text evidence="2 8">Belongs to the Casparian strip membrane proteins (CASP) family.</text>
</comment>
<organism evidence="10 11">
    <name type="scientific">Coptis chinensis</name>
    <dbReference type="NCBI Taxonomy" id="261450"/>
    <lineage>
        <taxon>Eukaryota</taxon>
        <taxon>Viridiplantae</taxon>
        <taxon>Streptophyta</taxon>
        <taxon>Embryophyta</taxon>
        <taxon>Tracheophyta</taxon>
        <taxon>Spermatophyta</taxon>
        <taxon>Magnoliopsida</taxon>
        <taxon>Ranunculales</taxon>
        <taxon>Ranunculaceae</taxon>
        <taxon>Coptidoideae</taxon>
        <taxon>Coptis</taxon>
    </lineage>
</organism>
<name>A0A835M769_9MAGN</name>
<dbReference type="EMBL" id="JADFTS010000002">
    <property type="protein sequence ID" value="KAF9621790.1"/>
    <property type="molecule type" value="Genomic_DNA"/>
</dbReference>
<dbReference type="GO" id="GO:0005886">
    <property type="term" value="C:plasma membrane"/>
    <property type="evidence" value="ECO:0007669"/>
    <property type="project" value="UniProtKB-SubCell"/>
</dbReference>
<dbReference type="Proteomes" id="UP000631114">
    <property type="component" value="Unassembled WGS sequence"/>
</dbReference>
<feature type="transmembrane region" description="Helical" evidence="8">
    <location>
        <begin position="120"/>
        <end position="141"/>
    </location>
</feature>
<dbReference type="PANTHER" id="PTHR36488">
    <property type="entry name" value="CASP-LIKE PROTEIN 1U1"/>
    <property type="match status" value="1"/>
</dbReference>
<accession>A0A835M769</accession>
<evidence type="ECO:0000256" key="5">
    <source>
        <dbReference type="ARBA" id="ARBA00022692"/>
    </source>
</evidence>
<evidence type="ECO:0000256" key="4">
    <source>
        <dbReference type="ARBA" id="ARBA00022475"/>
    </source>
</evidence>
<dbReference type="InterPro" id="IPR006459">
    <property type="entry name" value="CASP/CASPL"/>
</dbReference>
<evidence type="ECO:0000256" key="6">
    <source>
        <dbReference type="ARBA" id="ARBA00022989"/>
    </source>
</evidence>